<evidence type="ECO:0000259" key="3">
    <source>
        <dbReference type="PROSITE" id="PS50157"/>
    </source>
</evidence>
<dbReference type="STRING" id="1168221.R7YTG5"/>
<dbReference type="PANTHER" id="PTHR46179:SF19">
    <property type="entry name" value="C2H2 FINGER DOMAIN TRANSCRIPTION FACTOR (EUROFUNG)-RELATED"/>
    <property type="match status" value="1"/>
</dbReference>
<evidence type="ECO:0000313" key="5">
    <source>
        <dbReference type="Proteomes" id="UP000016924"/>
    </source>
</evidence>
<dbReference type="InterPro" id="IPR013087">
    <property type="entry name" value="Znf_C2H2_type"/>
</dbReference>
<feature type="compositionally biased region" description="Low complexity" evidence="2">
    <location>
        <begin position="73"/>
        <end position="90"/>
    </location>
</feature>
<dbReference type="GeneID" id="19901640"/>
<evidence type="ECO:0000256" key="2">
    <source>
        <dbReference type="SAM" id="MobiDB-lite"/>
    </source>
</evidence>
<proteinExistence type="predicted"/>
<dbReference type="GO" id="GO:0006357">
    <property type="term" value="P:regulation of transcription by RNA polymerase II"/>
    <property type="evidence" value="ECO:0007669"/>
    <property type="project" value="TreeGrafter"/>
</dbReference>
<sequence>MTPQDYGCWDQMYRAQQTTALQTVPLYQYPSYCTPPVTAGFSQSILSTSSNGSAAAVESGDLLSNSSLQSCNVQSTRSSRSNSETSVGSSITEATEVSASARASRATSPGSADLQAYGYPDRNGSWICGYPGCSSRAVFIRGCDFRKHYKRHTKSFFCRLEGCPQSTGGGFSSRKDLARHEAKHNPDVMCEWDGCDRVFSRVDNMRDHVKRIHLKSSRQSPMQQTVSA</sequence>
<dbReference type="PANTHER" id="PTHR46179">
    <property type="entry name" value="ZINC FINGER PROTEIN"/>
    <property type="match status" value="1"/>
</dbReference>
<dbReference type="GO" id="GO:0005634">
    <property type="term" value="C:nucleus"/>
    <property type="evidence" value="ECO:0007669"/>
    <property type="project" value="TreeGrafter"/>
</dbReference>
<reference evidence="5" key="1">
    <citation type="submission" date="2012-06" db="EMBL/GenBank/DDBJ databases">
        <title>The genome sequence of Coniosporium apollinis CBS 100218.</title>
        <authorList>
            <consortium name="The Broad Institute Genome Sequencing Platform"/>
            <person name="Cuomo C."/>
            <person name="Gorbushina A."/>
            <person name="Noack S."/>
            <person name="Walker B."/>
            <person name="Young S.K."/>
            <person name="Zeng Q."/>
            <person name="Gargeya S."/>
            <person name="Fitzgerald M."/>
            <person name="Haas B."/>
            <person name="Abouelleil A."/>
            <person name="Alvarado L."/>
            <person name="Arachchi H.M."/>
            <person name="Berlin A.M."/>
            <person name="Chapman S.B."/>
            <person name="Goldberg J."/>
            <person name="Griggs A."/>
            <person name="Gujja S."/>
            <person name="Hansen M."/>
            <person name="Howarth C."/>
            <person name="Imamovic A."/>
            <person name="Larimer J."/>
            <person name="McCowan C."/>
            <person name="Montmayeur A."/>
            <person name="Murphy C."/>
            <person name="Neiman D."/>
            <person name="Pearson M."/>
            <person name="Priest M."/>
            <person name="Roberts A."/>
            <person name="Saif S."/>
            <person name="Shea T."/>
            <person name="Sisk P."/>
            <person name="Sykes S."/>
            <person name="Wortman J."/>
            <person name="Nusbaum C."/>
            <person name="Birren B."/>
        </authorList>
    </citation>
    <scope>NUCLEOTIDE SEQUENCE [LARGE SCALE GENOMIC DNA]</scope>
    <source>
        <strain evidence="5">CBS 100218</strain>
    </source>
</reference>
<name>R7YTG5_CONA1</name>
<dbReference type="AlphaFoldDB" id="R7YTG5"/>
<dbReference type="InterPro" id="IPR051061">
    <property type="entry name" value="Zinc_finger_trans_reg"/>
</dbReference>
<dbReference type="SUPFAM" id="SSF57667">
    <property type="entry name" value="beta-beta-alpha zinc fingers"/>
    <property type="match status" value="1"/>
</dbReference>
<feature type="region of interest" description="Disordered" evidence="2">
    <location>
        <begin position="73"/>
        <end position="113"/>
    </location>
</feature>
<keyword evidence="1" id="KW-0479">Metal-binding</keyword>
<organism evidence="4 5">
    <name type="scientific">Coniosporium apollinis (strain CBS 100218)</name>
    <name type="common">Rock-inhabiting black yeast</name>
    <dbReference type="NCBI Taxonomy" id="1168221"/>
    <lineage>
        <taxon>Eukaryota</taxon>
        <taxon>Fungi</taxon>
        <taxon>Dikarya</taxon>
        <taxon>Ascomycota</taxon>
        <taxon>Pezizomycotina</taxon>
        <taxon>Dothideomycetes</taxon>
        <taxon>Dothideomycetes incertae sedis</taxon>
        <taxon>Coniosporium</taxon>
    </lineage>
</organism>
<protein>
    <recommendedName>
        <fullName evidence="3">C2H2-type domain-containing protein</fullName>
    </recommendedName>
</protein>
<dbReference type="HOGENOM" id="CLU_067130_2_0_1"/>
<feature type="compositionally biased region" description="Low complexity" evidence="2">
    <location>
        <begin position="98"/>
        <end position="112"/>
    </location>
</feature>
<dbReference type="Gene3D" id="3.30.160.60">
    <property type="entry name" value="Classic Zinc Finger"/>
    <property type="match status" value="1"/>
</dbReference>
<feature type="domain" description="C2H2-type" evidence="3">
    <location>
        <begin position="188"/>
        <end position="218"/>
    </location>
</feature>
<dbReference type="Proteomes" id="UP000016924">
    <property type="component" value="Unassembled WGS sequence"/>
</dbReference>
<dbReference type="InterPro" id="IPR036236">
    <property type="entry name" value="Znf_C2H2_sf"/>
</dbReference>
<dbReference type="RefSeq" id="XP_007780411.1">
    <property type="nucleotide sequence ID" value="XM_007782221.1"/>
</dbReference>
<accession>R7YTG5</accession>
<gene>
    <name evidence="4" type="ORF">W97_04329</name>
</gene>
<dbReference type="OrthoDB" id="654211at2759"/>
<dbReference type="EMBL" id="JH767572">
    <property type="protein sequence ID" value="EON65094.1"/>
    <property type="molecule type" value="Genomic_DNA"/>
</dbReference>
<evidence type="ECO:0000313" key="4">
    <source>
        <dbReference type="EMBL" id="EON65094.1"/>
    </source>
</evidence>
<dbReference type="SMART" id="SM00355">
    <property type="entry name" value="ZnF_C2H2"/>
    <property type="match status" value="3"/>
</dbReference>
<keyword evidence="5" id="KW-1185">Reference proteome</keyword>
<evidence type="ECO:0000256" key="1">
    <source>
        <dbReference type="PROSITE-ProRule" id="PRU00042"/>
    </source>
</evidence>
<dbReference type="PROSITE" id="PS50157">
    <property type="entry name" value="ZINC_FINGER_C2H2_2"/>
    <property type="match status" value="1"/>
</dbReference>
<dbReference type="PROSITE" id="PS00028">
    <property type="entry name" value="ZINC_FINGER_C2H2_1"/>
    <property type="match status" value="1"/>
</dbReference>
<dbReference type="GO" id="GO:0008270">
    <property type="term" value="F:zinc ion binding"/>
    <property type="evidence" value="ECO:0007669"/>
    <property type="project" value="UniProtKB-KW"/>
</dbReference>
<keyword evidence="1" id="KW-0862">Zinc</keyword>
<keyword evidence="1" id="KW-0863">Zinc-finger</keyword>
<dbReference type="eggNOG" id="KOG1721">
    <property type="taxonomic scope" value="Eukaryota"/>
</dbReference>